<reference evidence="1" key="1">
    <citation type="journal article" date="2020" name="Nature">
        <title>Giant virus diversity and host interactions through global metagenomics.</title>
        <authorList>
            <person name="Schulz F."/>
            <person name="Roux S."/>
            <person name="Paez-Espino D."/>
            <person name="Jungbluth S."/>
            <person name="Walsh D.A."/>
            <person name="Denef V.J."/>
            <person name="McMahon K.D."/>
            <person name="Konstantinidis K.T."/>
            <person name="Eloe-Fadrosh E.A."/>
            <person name="Kyrpides N.C."/>
            <person name="Woyke T."/>
        </authorList>
    </citation>
    <scope>NUCLEOTIDE SEQUENCE</scope>
    <source>
        <strain evidence="1">GVMAG-M-3300027769-26</strain>
    </source>
</reference>
<protein>
    <submittedName>
        <fullName evidence="1">Uncharacterized protein</fullName>
    </submittedName>
</protein>
<evidence type="ECO:0000313" key="1">
    <source>
        <dbReference type="EMBL" id="QHU27944.1"/>
    </source>
</evidence>
<dbReference type="EMBL" id="MN740466">
    <property type="protein sequence ID" value="QHU27944.1"/>
    <property type="molecule type" value="Genomic_DNA"/>
</dbReference>
<dbReference type="AlphaFoldDB" id="A0A6C0LEF1"/>
<dbReference type="Gene3D" id="3.40.50.300">
    <property type="entry name" value="P-loop containing nucleotide triphosphate hydrolases"/>
    <property type="match status" value="1"/>
</dbReference>
<proteinExistence type="predicted"/>
<organism evidence="1">
    <name type="scientific">viral metagenome</name>
    <dbReference type="NCBI Taxonomy" id="1070528"/>
    <lineage>
        <taxon>unclassified sequences</taxon>
        <taxon>metagenomes</taxon>
        <taxon>organismal metagenomes</taxon>
    </lineage>
</organism>
<accession>A0A6C0LEF1</accession>
<dbReference type="SUPFAM" id="SSF52540">
    <property type="entry name" value="P-loop containing nucleoside triphosphate hydrolases"/>
    <property type="match status" value="1"/>
</dbReference>
<sequence>MNNWNRLDEKFASIISDNYEYNILLNRILLSQNNTLLYSPLGFPIDLFSDLIIKKKFNIQNKIYRCEHIWDKALVYNENTHFIELDIMNPDNAKNIDKITPFLLHIIKHKNIGYDKHFIIIKNIDLLSKLYYDFRILLERYSNNITFLCTTHYMSKIELPIKSRFNSFRVPLFTFEEINNIFVNYLGISVREELAAMKTRNIIKALFISEIENSPHAGEILTEDFIKYNYPPFFEFIKTYDKNKNNIEDIRYLSNKCCQYNISIHKIIEDFLILVDHGDYYLRIKYSKLPVKKYEDIKKNEKMKIIEIGSSIEYMLSQTNKSKEPIYIEMLLFKLLY</sequence>
<name>A0A6C0LEF1_9ZZZZ</name>
<dbReference type="InterPro" id="IPR027417">
    <property type="entry name" value="P-loop_NTPase"/>
</dbReference>